<feature type="domain" description="3-hydroxyacyl-CoA dehydrogenase C-terminal" evidence="4">
    <location>
        <begin position="185"/>
        <end position="281"/>
    </location>
</feature>
<dbReference type="InterPro" id="IPR006108">
    <property type="entry name" value="3HC_DH_C"/>
</dbReference>
<evidence type="ECO:0000313" key="6">
    <source>
        <dbReference type="EMBL" id="WDF02027.1"/>
    </source>
</evidence>
<dbReference type="EMBL" id="CP117834">
    <property type="protein sequence ID" value="WDF02027.1"/>
    <property type="molecule type" value="Genomic_DNA"/>
</dbReference>
<name>A0ABY7VZD5_9BACI</name>
<dbReference type="Pfam" id="PF02737">
    <property type="entry name" value="3HCDH_N"/>
    <property type="match status" value="1"/>
</dbReference>
<proteinExistence type="inferred from homology"/>
<organism evidence="6 7">
    <name type="scientific">Shouchella hunanensis</name>
    <dbReference type="NCBI Taxonomy" id="766894"/>
    <lineage>
        <taxon>Bacteria</taxon>
        <taxon>Bacillati</taxon>
        <taxon>Bacillota</taxon>
        <taxon>Bacilli</taxon>
        <taxon>Bacillales</taxon>
        <taxon>Bacillaceae</taxon>
        <taxon>Shouchella</taxon>
    </lineage>
</organism>
<dbReference type="SUPFAM" id="SSF48179">
    <property type="entry name" value="6-phosphogluconate dehydrogenase C-terminal domain-like"/>
    <property type="match status" value="1"/>
</dbReference>
<gene>
    <name evidence="6" type="ORF">PQ477_10880</name>
</gene>
<dbReference type="InterPro" id="IPR022694">
    <property type="entry name" value="3-OHacyl-CoA_DH"/>
</dbReference>
<reference evidence="6 7" key="1">
    <citation type="submission" date="2023-02" db="EMBL/GenBank/DDBJ databases">
        <authorList>
            <person name="Liu G."/>
        </authorList>
    </citation>
    <scope>NUCLEOTIDE SEQUENCE [LARGE SCALE GENOMIC DNA]</scope>
    <source>
        <strain evidence="6 7">DSM 23008</strain>
    </source>
</reference>
<dbReference type="InterPro" id="IPR008927">
    <property type="entry name" value="6-PGluconate_DH-like_C_sf"/>
</dbReference>
<dbReference type="PANTHER" id="PTHR48075">
    <property type="entry name" value="3-HYDROXYACYL-COA DEHYDROGENASE FAMILY PROTEIN"/>
    <property type="match status" value="1"/>
</dbReference>
<dbReference type="RefSeq" id="WP_274271755.1">
    <property type="nucleotide sequence ID" value="NZ_CP117834.1"/>
</dbReference>
<evidence type="ECO:0000259" key="4">
    <source>
        <dbReference type="Pfam" id="PF00725"/>
    </source>
</evidence>
<evidence type="ECO:0000259" key="5">
    <source>
        <dbReference type="Pfam" id="PF02737"/>
    </source>
</evidence>
<protein>
    <submittedName>
        <fullName evidence="6">3-hydroxyacyl-CoA dehydrogenase family protein</fullName>
    </submittedName>
</protein>
<dbReference type="Gene3D" id="3.40.50.720">
    <property type="entry name" value="NAD(P)-binding Rossmann-like Domain"/>
    <property type="match status" value="1"/>
</dbReference>
<sequence length="283" mass="31924">MSLVGVIGAGVMGVDLAISLAQHGHKVLLKDNDPVKLKSVEVRIRKNIRSYKMLSKEYYSVVPDSILEKITVTDNYNNFGECSFIIENTYEEIKNKITVLEELKEYCNDDSIIGINTSCISITKLAKYFNKPDHIIGTHFMNPVPLKETVETVKGYHTSQETIEKTTLFLQSIKKKPIVVEDSPGFVANRLSHLFMNEAAYLVQEKIADPYQIDLMFKKGYEHKLGPLETIDLIGLDTVVDSLNVLYSSLQDTKFRCCPLLVKMVNAGLLGRKVGQGFYKYSL</sequence>
<dbReference type="InterPro" id="IPR006176">
    <property type="entry name" value="3-OHacyl-CoA_DH_NAD-bd"/>
</dbReference>
<dbReference type="InterPro" id="IPR036291">
    <property type="entry name" value="NAD(P)-bd_dom_sf"/>
</dbReference>
<dbReference type="Proteomes" id="UP001215143">
    <property type="component" value="Chromosome"/>
</dbReference>
<accession>A0ABY7VZD5</accession>
<dbReference type="Gene3D" id="1.10.1040.10">
    <property type="entry name" value="N-(1-d-carboxylethyl)-l-norvaline Dehydrogenase, domain 2"/>
    <property type="match status" value="1"/>
</dbReference>
<comment type="pathway">
    <text evidence="1">Lipid metabolism; butanoate metabolism.</text>
</comment>
<keyword evidence="7" id="KW-1185">Reference proteome</keyword>
<evidence type="ECO:0000313" key="7">
    <source>
        <dbReference type="Proteomes" id="UP001215143"/>
    </source>
</evidence>
<dbReference type="PIRSF" id="PIRSF000105">
    <property type="entry name" value="HCDH"/>
    <property type="match status" value="1"/>
</dbReference>
<dbReference type="InterPro" id="IPR013328">
    <property type="entry name" value="6PGD_dom2"/>
</dbReference>
<comment type="similarity">
    <text evidence="2">Belongs to the 3-hydroxyacyl-CoA dehydrogenase family.</text>
</comment>
<keyword evidence="3" id="KW-0560">Oxidoreductase</keyword>
<dbReference type="PANTHER" id="PTHR48075:SF5">
    <property type="entry name" value="3-HYDROXYBUTYRYL-COA DEHYDROGENASE"/>
    <property type="match status" value="1"/>
</dbReference>
<dbReference type="SUPFAM" id="SSF51735">
    <property type="entry name" value="NAD(P)-binding Rossmann-fold domains"/>
    <property type="match status" value="1"/>
</dbReference>
<dbReference type="Pfam" id="PF00725">
    <property type="entry name" value="3HCDH"/>
    <property type="match status" value="1"/>
</dbReference>
<feature type="domain" description="3-hydroxyacyl-CoA dehydrogenase NAD binding" evidence="5">
    <location>
        <begin position="4"/>
        <end position="182"/>
    </location>
</feature>
<evidence type="ECO:0000256" key="2">
    <source>
        <dbReference type="ARBA" id="ARBA00009463"/>
    </source>
</evidence>
<evidence type="ECO:0000256" key="3">
    <source>
        <dbReference type="ARBA" id="ARBA00023002"/>
    </source>
</evidence>
<evidence type="ECO:0000256" key="1">
    <source>
        <dbReference type="ARBA" id="ARBA00005086"/>
    </source>
</evidence>